<reference evidence="2 3" key="1">
    <citation type="journal article" date="2016" name="Proc. Natl. Acad. Sci. U.S.A.">
        <title>Lipid metabolic changes in an early divergent fungus govern the establishment of a mutualistic symbiosis with endobacteria.</title>
        <authorList>
            <person name="Lastovetsky O.A."/>
            <person name="Gaspar M.L."/>
            <person name="Mondo S.J."/>
            <person name="LaButti K.M."/>
            <person name="Sandor L."/>
            <person name="Grigoriev I.V."/>
            <person name="Henry S.A."/>
            <person name="Pawlowska T.E."/>
        </authorList>
    </citation>
    <scope>NUCLEOTIDE SEQUENCE [LARGE SCALE GENOMIC DNA]</scope>
    <source>
        <strain evidence="2 3">ATCC 52813</strain>
    </source>
</reference>
<evidence type="ECO:0000256" key="1">
    <source>
        <dbReference type="SAM" id="MobiDB-lite"/>
    </source>
</evidence>
<proteinExistence type="predicted"/>
<dbReference type="GeneID" id="35439641"/>
<name>A0A2G4SYH7_RHIZD</name>
<dbReference type="AlphaFoldDB" id="A0A2G4SYH7"/>
<feature type="region of interest" description="Disordered" evidence="1">
    <location>
        <begin position="1"/>
        <end position="69"/>
    </location>
</feature>
<accession>A0A2G4SYH7</accession>
<organism evidence="2 3">
    <name type="scientific">Rhizopus microsporus ATCC 52813</name>
    <dbReference type="NCBI Taxonomy" id="1340429"/>
    <lineage>
        <taxon>Eukaryota</taxon>
        <taxon>Fungi</taxon>
        <taxon>Fungi incertae sedis</taxon>
        <taxon>Mucoromycota</taxon>
        <taxon>Mucoromycotina</taxon>
        <taxon>Mucoromycetes</taxon>
        <taxon>Mucorales</taxon>
        <taxon>Mucorineae</taxon>
        <taxon>Rhizopodaceae</taxon>
        <taxon>Rhizopus</taxon>
    </lineage>
</organism>
<protein>
    <submittedName>
        <fullName evidence="2">Uncharacterized protein</fullName>
    </submittedName>
</protein>
<dbReference type="Proteomes" id="UP000242254">
    <property type="component" value="Unassembled WGS sequence"/>
</dbReference>
<evidence type="ECO:0000313" key="2">
    <source>
        <dbReference type="EMBL" id="PHZ13819.1"/>
    </source>
</evidence>
<gene>
    <name evidence="2" type="ORF">RHIMIDRAFT_236867</name>
</gene>
<dbReference type="RefSeq" id="XP_023467527.1">
    <property type="nucleotide sequence ID" value="XM_023608651.1"/>
</dbReference>
<dbReference type="EMBL" id="KZ303847">
    <property type="protein sequence ID" value="PHZ13819.1"/>
    <property type="molecule type" value="Genomic_DNA"/>
</dbReference>
<evidence type="ECO:0000313" key="3">
    <source>
        <dbReference type="Proteomes" id="UP000242254"/>
    </source>
</evidence>
<sequence>MSTQEGTDPSATSAEDVASPSISSQASFLSSPQGSLASKFATHPTPMEQDAPLGTSSTDSSNNVDSMEVQASLKEKARLLFAKYITSSQVDPGSACLSTPTSFKTT</sequence>
<keyword evidence="3" id="KW-1185">Reference proteome</keyword>
<feature type="compositionally biased region" description="Polar residues" evidence="1">
    <location>
        <begin position="1"/>
        <end position="13"/>
    </location>
</feature>
<feature type="compositionally biased region" description="Polar residues" evidence="1">
    <location>
        <begin position="20"/>
        <end position="36"/>
    </location>
</feature>
<feature type="compositionally biased region" description="Low complexity" evidence="1">
    <location>
        <begin position="55"/>
        <end position="66"/>
    </location>
</feature>